<protein>
    <submittedName>
        <fullName evidence="3">Glucosyl-3-phosphoglycerate phosphatase (Pgm family)</fullName>
    </submittedName>
</protein>
<dbReference type="EMBL" id="LT629710">
    <property type="protein sequence ID" value="SDO22719.1"/>
    <property type="molecule type" value="Genomic_DNA"/>
</dbReference>
<dbReference type="InterPro" id="IPR001345">
    <property type="entry name" value="PG/BPGM_mutase_AS"/>
</dbReference>
<name>A0A1H0HUB0_9ACTN</name>
<dbReference type="SMART" id="SM00855">
    <property type="entry name" value="PGAM"/>
    <property type="match status" value="1"/>
</dbReference>
<dbReference type="CDD" id="cd07067">
    <property type="entry name" value="HP_PGM_like"/>
    <property type="match status" value="1"/>
</dbReference>
<evidence type="ECO:0000256" key="1">
    <source>
        <dbReference type="PIRSR" id="PIRSR613078-1"/>
    </source>
</evidence>
<dbReference type="AlphaFoldDB" id="A0A1H0HUB0"/>
<dbReference type="InterPro" id="IPR029033">
    <property type="entry name" value="His_PPase_superfam"/>
</dbReference>
<proteinExistence type="predicted"/>
<feature type="active site" description="Tele-phosphohistidine intermediate" evidence="1">
    <location>
        <position position="11"/>
    </location>
</feature>
<dbReference type="SUPFAM" id="SSF53254">
    <property type="entry name" value="Phosphoglycerate mutase-like"/>
    <property type="match status" value="1"/>
</dbReference>
<evidence type="ECO:0000313" key="4">
    <source>
        <dbReference type="Proteomes" id="UP000198741"/>
    </source>
</evidence>
<feature type="binding site" evidence="2">
    <location>
        <begin position="10"/>
        <end position="17"/>
    </location>
    <ligand>
        <name>substrate</name>
    </ligand>
</feature>
<evidence type="ECO:0000256" key="2">
    <source>
        <dbReference type="PIRSR" id="PIRSR613078-2"/>
    </source>
</evidence>
<dbReference type="InterPro" id="IPR013078">
    <property type="entry name" value="His_Pase_superF_clade-1"/>
</dbReference>
<dbReference type="PANTHER" id="PTHR48100">
    <property type="entry name" value="BROAD-SPECIFICITY PHOSPHATASE YOR283W-RELATED"/>
    <property type="match status" value="1"/>
</dbReference>
<keyword evidence="4" id="KW-1185">Reference proteome</keyword>
<evidence type="ECO:0000313" key="3">
    <source>
        <dbReference type="EMBL" id="SDO22719.1"/>
    </source>
</evidence>
<dbReference type="STRING" id="1090615.SAMN04515671_0216"/>
<dbReference type="Proteomes" id="UP000198741">
    <property type="component" value="Chromosome I"/>
</dbReference>
<dbReference type="RefSeq" id="WP_090474158.1">
    <property type="nucleotide sequence ID" value="NZ_LT629710.1"/>
</dbReference>
<dbReference type="Pfam" id="PF00300">
    <property type="entry name" value="His_Phos_1"/>
    <property type="match status" value="1"/>
</dbReference>
<organism evidence="3 4">
    <name type="scientific">Nakamurella panacisegetis</name>
    <dbReference type="NCBI Taxonomy" id="1090615"/>
    <lineage>
        <taxon>Bacteria</taxon>
        <taxon>Bacillati</taxon>
        <taxon>Actinomycetota</taxon>
        <taxon>Actinomycetes</taxon>
        <taxon>Nakamurellales</taxon>
        <taxon>Nakamurellaceae</taxon>
        <taxon>Nakamurella</taxon>
    </lineage>
</organism>
<gene>
    <name evidence="3" type="ORF">SAMN04515671_0216</name>
</gene>
<dbReference type="Gene3D" id="3.40.50.1240">
    <property type="entry name" value="Phosphoglycerate mutase-like"/>
    <property type="match status" value="1"/>
</dbReference>
<dbReference type="OrthoDB" id="9781415at2"/>
<accession>A0A1H0HUB0</accession>
<reference evidence="3 4" key="1">
    <citation type="submission" date="2016-10" db="EMBL/GenBank/DDBJ databases">
        <authorList>
            <person name="de Groot N.N."/>
        </authorList>
    </citation>
    <scope>NUCLEOTIDE SEQUENCE [LARGE SCALE GENOMIC DNA]</scope>
    <source>
        <strain evidence="4">P4-7,KCTC 19426,CECT 7604</strain>
    </source>
</reference>
<sequence>MTLQHLILMRHGETDWNAEARLQGHRDVALNAVGRRQAVAAAPSVAALAPQVIVSSDLSRARSTAAPVAELSGLEVAVDRRLRETSMGLWEGLTRAEVVAGWPGQWERWRATSAHNSPPEGESRWQVAARANGVVDELDAGDVERALLVAHGGLIVGLTGLLLDLPEDSWATLIGIGNCHWVVLHRFMGAWRLHSYNAGLGGVVLAGGEEELAGA</sequence>
<feature type="binding site" evidence="2">
    <location>
        <position position="60"/>
    </location>
    <ligand>
        <name>substrate</name>
    </ligand>
</feature>
<dbReference type="PANTHER" id="PTHR48100:SF62">
    <property type="entry name" value="GLUCOSYL-3-PHOSPHOGLYCERATE PHOSPHATASE"/>
    <property type="match status" value="1"/>
</dbReference>
<dbReference type="InterPro" id="IPR050275">
    <property type="entry name" value="PGM_Phosphatase"/>
</dbReference>
<dbReference type="PROSITE" id="PS00175">
    <property type="entry name" value="PG_MUTASE"/>
    <property type="match status" value="1"/>
</dbReference>
<dbReference type="GO" id="GO:0005737">
    <property type="term" value="C:cytoplasm"/>
    <property type="evidence" value="ECO:0007669"/>
    <property type="project" value="TreeGrafter"/>
</dbReference>
<feature type="active site" description="Proton donor/acceptor" evidence="1">
    <location>
        <position position="84"/>
    </location>
</feature>
<dbReference type="GO" id="GO:0016791">
    <property type="term" value="F:phosphatase activity"/>
    <property type="evidence" value="ECO:0007669"/>
    <property type="project" value="TreeGrafter"/>
</dbReference>